<organism evidence="1 2">
    <name type="scientific">Vibrio palustris</name>
    <dbReference type="NCBI Taxonomy" id="1918946"/>
    <lineage>
        <taxon>Bacteria</taxon>
        <taxon>Pseudomonadati</taxon>
        <taxon>Pseudomonadota</taxon>
        <taxon>Gammaproteobacteria</taxon>
        <taxon>Vibrionales</taxon>
        <taxon>Vibrionaceae</taxon>
        <taxon>Vibrio</taxon>
    </lineage>
</organism>
<protein>
    <submittedName>
        <fullName evidence="1">Uncharacterized protein</fullName>
    </submittedName>
</protein>
<dbReference type="AlphaFoldDB" id="A0A1R4B5G7"/>
<evidence type="ECO:0000313" key="2">
    <source>
        <dbReference type="Proteomes" id="UP000189475"/>
    </source>
</evidence>
<gene>
    <name evidence="1" type="ORF">VPAL9027_02154</name>
</gene>
<dbReference type="EMBL" id="FUFT01000005">
    <property type="protein sequence ID" value="SJL84172.1"/>
    <property type="molecule type" value="Genomic_DNA"/>
</dbReference>
<keyword evidence="2" id="KW-1185">Reference proteome</keyword>
<reference evidence="1 2" key="1">
    <citation type="submission" date="2017-02" db="EMBL/GenBank/DDBJ databases">
        <authorList>
            <person name="Peterson S.W."/>
        </authorList>
    </citation>
    <scope>NUCLEOTIDE SEQUENCE [LARGE SCALE GENOMIC DNA]</scope>
    <source>
        <strain evidence="1 2">CECT 9027</strain>
    </source>
</reference>
<name>A0A1R4B5G7_9VIBR</name>
<evidence type="ECO:0000313" key="1">
    <source>
        <dbReference type="EMBL" id="SJL84172.1"/>
    </source>
</evidence>
<dbReference type="Proteomes" id="UP000189475">
    <property type="component" value="Unassembled WGS sequence"/>
</dbReference>
<accession>A0A1R4B5G7</accession>
<sequence>MFIFRLTYTMLPFFIRLHKKNLRDGWAATTRTAFVSKYHLGTVRIEPDMLTRHFVARSKHVTVTLLGAVNSARFVSLSIAYYDDTDTFMGTIT</sequence>
<proteinExistence type="predicted"/>